<evidence type="ECO:0000256" key="1">
    <source>
        <dbReference type="SAM" id="Coils"/>
    </source>
</evidence>
<dbReference type="EMBL" id="JBHUOS010000010">
    <property type="protein sequence ID" value="MFD2917001.1"/>
    <property type="molecule type" value="Genomic_DNA"/>
</dbReference>
<protein>
    <submittedName>
        <fullName evidence="3">Tetratricopeptide repeat protein</fullName>
    </submittedName>
</protein>
<dbReference type="SMART" id="SM00028">
    <property type="entry name" value="TPR"/>
    <property type="match status" value="4"/>
</dbReference>
<reference evidence="4" key="1">
    <citation type="journal article" date="2019" name="Int. J. Syst. Evol. Microbiol.">
        <title>The Global Catalogue of Microorganisms (GCM) 10K type strain sequencing project: providing services to taxonomists for standard genome sequencing and annotation.</title>
        <authorList>
            <consortium name="The Broad Institute Genomics Platform"/>
            <consortium name="The Broad Institute Genome Sequencing Center for Infectious Disease"/>
            <person name="Wu L."/>
            <person name="Ma J."/>
        </authorList>
    </citation>
    <scope>NUCLEOTIDE SEQUENCE [LARGE SCALE GENOMIC DNA]</scope>
    <source>
        <strain evidence="4">KCTC 32514</strain>
    </source>
</reference>
<gene>
    <name evidence="3" type="ORF">ACFS29_15210</name>
</gene>
<keyword evidence="1" id="KW-0175">Coiled coil</keyword>
<dbReference type="InterPro" id="IPR019734">
    <property type="entry name" value="TPR_rpt"/>
</dbReference>
<comment type="caution">
    <text evidence="3">The sequence shown here is derived from an EMBL/GenBank/DDBJ whole genome shotgun (WGS) entry which is preliminary data.</text>
</comment>
<evidence type="ECO:0000313" key="3">
    <source>
        <dbReference type="EMBL" id="MFD2917001.1"/>
    </source>
</evidence>
<dbReference type="RefSeq" id="WP_317175373.1">
    <property type="nucleotide sequence ID" value="NZ_JADILU010000001.1"/>
</dbReference>
<keyword evidence="4" id="KW-1185">Reference proteome</keyword>
<organism evidence="3 4">
    <name type="scientific">Psychroserpens luteus</name>
    <dbReference type="NCBI Taxonomy" id="1434066"/>
    <lineage>
        <taxon>Bacteria</taxon>
        <taxon>Pseudomonadati</taxon>
        <taxon>Bacteroidota</taxon>
        <taxon>Flavobacteriia</taxon>
        <taxon>Flavobacteriales</taxon>
        <taxon>Flavobacteriaceae</taxon>
        <taxon>Psychroserpens</taxon>
    </lineage>
</organism>
<dbReference type="Pfam" id="PF13174">
    <property type="entry name" value="TPR_6"/>
    <property type="match status" value="1"/>
</dbReference>
<sequence>MNTSFKVLISVFCVTMLITSCSRKKDTFINRNFHALGTKYNILYNGNIALEKGRETVDNAATDNYWQLLPIERMQVSEDIFFPGQSKNQDFERAEEKAIKAVQKHGMNIKGKEYNPQIDEAYLLLGQARYFDQRFVPALEAFNYILYKYPASDKINTAKVWREKANIRLENNELAIKNLKRLLEQEELEDQDLADATSILAQAYINVKSKDSALTQLAIAADFTKKNKEKARFNYVIGQLYNEFGKKDSANLAFDNVIDMHRKIPRPYYINAHLAKSNNFDMENGNQIEFLEYLTDLEEDRENRPFLDKIYYRIAEFHRANKRDSMAIAYYNKSLRTNSGDKDLKSRDYATLGDMSFDNAEYKLAGAYYDSTMLNMKLNSKPYRVVKRKRENLEDVIYYEDIAQANDSILRLVNLSEVERLAYFTTYTEELKVLAEAEKEKAEAEARRKASGSGLKTSENTNNSKSSLGSKSVRATPGGAKTSQESDFYFYNPTTVAYGKSEFVKVWGDRELKDNWRLSDAKGKGSNSSQDIDVAANATDDERFDPEFYIAKIPSDQKVIDSLAKDRNYAYYQLGTIYKEKFKEYELAKVKLETLLQNNPEDRLILPSKYNLYKIYIELGLSSKASAMMDEIVNTYPDSRYAKILLNPKSEFALDENSPESLYKKIFKQFGDQQYAEVVTKAEQYITQFEGDPLVPKFEILKASANGRLNGFEAYKKGVNYIALTYPNSEEGKKAKEILKTVIPILAKKEFVSNDTGNRFNVLYSFTNEEKDQIEEFVKKLDNSVSKVSYFNLSTSVDFYDANTTFVVVHGLKSIQGAAGFAEILKENKDKIDRDFYSISSPNYEIVQRHKNLNEYLESQ</sequence>
<proteinExistence type="predicted"/>
<feature type="region of interest" description="Disordered" evidence="2">
    <location>
        <begin position="444"/>
        <end position="482"/>
    </location>
</feature>
<name>A0ABW5ZYK0_9FLAO</name>
<dbReference type="Gene3D" id="1.25.40.10">
    <property type="entry name" value="Tetratricopeptide repeat domain"/>
    <property type="match status" value="3"/>
</dbReference>
<evidence type="ECO:0000313" key="4">
    <source>
        <dbReference type="Proteomes" id="UP001597548"/>
    </source>
</evidence>
<dbReference type="Proteomes" id="UP001597548">
    <property type="component" value="Unassembled WGS sequence"/>
</dbReference>
<feature type="compositionally biased region" description="Low complexity" evidence="2">
    <location>
        <begin position="456"/>
        <end position="467"/>
    </location>
</feature>
<dbReference type="PROSITE" id="PS51257">
    <property type="entry name" value="PROKAR_LIPOPROTEIN"/>
    <property type="match status" value="1"/>
</dbReference>
<dbReference type="InterPro" id="IPR011990">
    <property type="entry name" value="TPR-like_helical_dom_sf"/>
</dbReference>
<dbReference type="SUPFAM" id="SSF48452">
    <property type="entry name" value="TPR-like"/>
    <property type="match status" value="1"/>
</dbReference>
<evidence type="ECO:0000256" key="2">
    <source>
        <dbReference type="SAM" id="MobiDB-lite"/>
    </source>
</evidence>
<accession>A0ABW5ZYK0</accession>
<feature type="coiled-coil region" evidence="1">
    <location>
        <begin position="162"/>
        <end position="196"/>
    </location>
</feature>